<dbReference type="Proteomes" id="UP000011988">
    <property type="component" value="Unassembled WGS sequence"/>
</dbReference>
<reference evidence="2 3" key="1">
    <citation type="submission" date="2013-01" db="EMBL/GenBank/DDBJ databases">
        <authorList>
            <person name="Harkins D.M."/>
            <person name="Durkin A.S."/>
            <person name="Brinkac L.M."/>
            <person name="Haft D.H."/>
            <person name="Selengut J.D."/>
            <person name="Sanka R."/>
            <person name="DePew J."/>
            <person name="Purushe J."/>
            <person name="Galloway R.L."/>
            <person name="Vinetz J.M."/>
            <person name="Sutton G.G."/>
            <person name="Nierman W.C."/>
            <person name="Fouts D.E."/>
        </authorList>
    </citation>
    <scope>NUCLEOTIDE SEQUENCE [LARGE SCALE GENOMIC DNA]</scope>
    <source>
        <strain evidence="2 3">79601</strain>
    </source>
</reference>
<accession>M6D566</accession>
<name>M6D566_9LEPT</name>
<dbReference type="EMBL" id="ANIK01000026">
    <property type="protein sequence ID" value="EMJ96363.1"/>
    <property type="molecule type" value="Genomic_DNA"/>
</dbReference>
<evidence type="ECO:0000313" key="3">
    <source>
        <dbReference type="Proteomes" id="UP000011988"/>
    </source>
</evidence>
<dbReference type="PATRIC" id="fig|1218565.3.peg.1208"/>
<organism evidence="2 3">
    <name type="scientific">Leptospira alstonii serovar Sichuan str. 79601</name>
    <dbReference type="NCBI Taxonomy" id="1218565"/>
    <lineage>
        <taxon>Bacteria</taxon>
        <taxon>Pseudomonadati</taxon>
        <taxon>Spirochaetota</taxon>
        <taxon>Spirochaetia</taxon>
        <taxon>Leptospirales</taxon>
        <taxon>Leptospiraceae</taxon>
        <taxon>Leptospira</taxon>
    </lineage>
</organism>
<keyword evidence="1" id="KW-0812">Transmembrane</keyword>
<dbReference type="AlphaFoldDB" id="M6D566"/>
<protein>
    <submittedName>
        <fullName evidence="2">Uncharacterized protein</fullName>
    </submittedName>
</protein>
<keyword evidence="1" id="KW-0472">Membrane</keyword>
<evidence type="ECO:0000256" key="1">
    <source>
        <dbReference type="SAM" id="Phobius"/>
    </source>
</evidence>
<sequence length="76" mass="8961">MNLWICDVICSVYSLKFPFLPFLFFSVQFVLLALVQHYDISFFKYARFKASESRNRSRKILESSDRPGLSAQILNF</sequence>
<proteinExistence type="predicted"/>
<keyword evidence="1" id="KW-1133">Transmembrane helix</keyword>
<comment type="caution">
    <text evidence="2">The sequence shown here is derived from an EMBL/GenBank/DDBJ whole genome shotgun (WGS) entry which is preliminary data.</text>
</comment>
<feature type="transmembrane region" description="Helical" evidence="1">
    <location>
        <begin position="17"/>
        <end position="35"/>
    </location>
</feature>
<gene>
    <name evidence="2" type="ORF">LEP1GSC194_3257</name>
</gene>
<evidence type="ECO:0000313" key="2">
    <source>
        <dbReference type="EMBL" id="EMJ96363.1"/>
    </source>
</evidence>